<dbReference type="PANTHER" id="PTHR46797">
    <property type="entry name" value="HTH-TYPE TRANSCRIPTIONAL REGULATOR"/>
    <property type="match status" value="1"/>
</dbReference>
<gene>
    <name evidence="3" type="ORF">EXH44_06730</name>
</gene>
<organism evidence="3 4">
    <name type="scientific">Actinobacillus indolicus</name>
    <dbReference type="NCBI Taxonomy" id="51049"/>
    <lineage>
        <taxon>Bacteria</taxon>
        <taxon>Pseudomonadati</taxon>
        <taxon>Pseudomonadota</taxon>
        <taxon>Gammaproteobacteria</taxon>
        <taxon>Pasteurellales</taxon>
        <taxon>Pasteurellaceae</taxon>
        <taxon>Actinobacillus</taxon>
    </lineage>
</organism>
<evidence type="ECO:0000313" key="3">
    <source>
        <dbReference type="EMBL" id="QBQ63948.1"/>
    </source>
</evidence>
<evidence type="ECO:0000256" key="1">
    <source>
        <dbReference type="ARBA" id="ARBA00023125"/>
    </source>
</evidence>
<dbReference type="RefSeq" id="WP_162856779.1">
    <property type="nucleotide sequence ID" value="NZ_CP038145.1"/>
</dbReference>
<keyword evidence="4" id="KW-1185">Reference proteome</keyword>
<dbReference type="GO" id="GO:0005829">
    <property type="term" value="C:cytosol"/>
    <property type="evidence" value="ECO:0007669"/>
    <property type="project" value="TreeGrafter"/>
</dbReference>
<dbReference type="PANTHER" id="PTHR46797:SF1">
    <property type="entry name" value="METHYLPHOSPHONATE SYNTHASE"/>
    <property type="match status" value="1"/>
</dbReference>
<dbReference type="InterPro" id="IPR050807">
    <property type="entry name" value="TransReg_Diox_bact_type"/>
</dbReference>
<sequence>MSTHDTIRAMREIHKLSQEDMAEKLNMSPSGYSKIERGETKLYLDKLQQIAQIFNVDIVELLNTTDKNICFLISENSQSSSNYYGNNDSLIYENEKLKLELEYKDKIISQKDNEIESLKEIIALLKQK</sequence>
<dbReference type="InterPro" id="IPR001387">
    <property type="entry name" value="Cro/C1-type_HTH"/>
</dbReference>
<accession>A0A4P7CG01</accession>
<proteinExistence type="predicted"/>
<evidence type="ECO:0000259" key="2">
    <source>
        <dbReference type="PROSITE" id="PS50943"/>
    </source>
</evidence>
<dbReference type="Proteomes" id="UP000294444">
    <property type="component" value="Chromosome"/>
</dbReference>
<dbReference type="Gene3D" id="1.10.260.40">
    <property type="entry name" value="lambda repressor-like DNA-binding domains"/>
    <property type="match status" value="1"/>
</dbReference>
<reference evidence="3 4" key="1">
    <citation type="submission" date="2019-03" db="EMBL/GenBank/DDBJ databases">
        <authorList>
            <person name="Che Y."/>
            <person name="Zhou L."/>
        </authorList>
    </citation>
    <scope>NUCLEOTIDE SEQUENCE [LARGE SCALE GENOMIC DNA]</scope>
    <source>
        <strain evidence="3 4">AIFJ1607</strain>
    </source>
</reference>
<dbReference type="GO" id="GO:0003677">
    <property type="term" value="F:DNA binding"/>
    <property type="evidence" value="ECO:0007669"/>
    <property type="project" value="UniProtKB-KW"/>
</dbReference>
<dbReference type="SMART" id="SM00530">
    <property type="entry name" value="HTH_XRE"/>
    <property type="match status" value="1"/>
</dbReference>
<dbReference type="SUPFAM" id="SSF47413">
    <property type="entry name" value="lambda repressor-like DNA-binding domains"/>
    <property type="match status" value="1"/>
</dbReference>
<dbReference type="InterPro" id="IPR010982">
    <property type="entry name" value="Lambda_DNA-bd_dom_sf"/>
</dbReference>
<keyword evidence="1" id="KW-0238">DNA-binding</keyword>
<dbReference type="CDD" id="cd00093">
    <property type="entry name" value="HTH_XRE"/>
    <property type="match status" value="1"/>
</dbReference>
<feature type="domain" description="HTH cro/C1-type" evidence="2">
    <location>
        <begin position="7"/>
        <end position="61"/>
    </location>
</feature>
<dbReference type="KEGG" id="aio:EXH44_06730"/>
<dbReference type="GO" id="GO:0003700">
    <property type="term" value="F:DNA-binding transcription factor activity"/>
    <property type="evidence" value="ECO:0007669"/>
    <property type="project" value="TreeGrafter"/>
</dbReference>
<dbReference type="Pfam" id="PF01381">
    <property type="entry name" value="HTH_3"/>
    <property type="match status" value="1"/>
</dbReference>
<protein>
    <submittedName>
        <fullName evidence="3">XRE family transcriptional regulator</fullName>
    </submittedName>
</protein>
<name>A0A4P7CG01_9PAST</name>
<dbReference type="EMBL" id="CP038145">
    <property type="protein sequence ID" value="QBQ63948.1"/>
    <property type="molecule type" value="Genomic_DNA"/>
</dbReference>
<dbReference type="AlphaFoldDB" id="A0A4P7CG01"/>
<dbReference type="PROSITE" id="PS50943">
    <property type="entry name" value="HTH_CROC1"/>
    <property type="match status" value="1"/>
</dbReference>
<evidence type="ECO:0000313" key="4">
    <source>
        <dbReference type="Proteomes" id="UP000294444"/>
    </source>
</evidence>